<dbReference type="InterPro" id="IPR011701">
    <property type="entry name" value="MFS"/>
</dbReference>
<evidence type="ECO:0000256" key="6">
    <source>
        <dbReference type="SAM" id="MobiDB-lite"/>
    </source>
</evidence>
<gene>
    <name evidence="9" type="ORF">SAMEA4029010_CIC11G00000003529</name>
</gene>
<reference evidence="9 10" key="1">
    <citation type="submission" date="2016-10" db="EMBL/GenBank/DDBJ databases">
        <authorList>
            <person name="de Groot N.N."/>
        </authorList>
    </citation>
    <scope>NUCLEOTIDE SEQUENCE [LARGE SCALE GENOMIC DNA]</scope>
    <source>
        <strain evidence="9 10">CBS 141442</strain>
    </source>
</reference>
<dbReference type="AlphaFoldDB" id="A0A1L0B7W7"/>
<feature type="transmembrane region" description="Helical" evidence="7">
    <location>
        <begin position="203"/>
        <end position="221"/>
    </location>
</feature>
<evidence type="ECO:0000259" key="8">
    <source>
        <dbReference type="PROSITE" id="PS50850"/>
    </source>
</evidence>
<feature type="transmembrane region" description="Helical" evidence="7">
    <location>
        <begin position="233"/>
        <end position="254"/>
    </location>
</feature>
<dbReference type="GO" id="GO:0022857">
    <property type="term" value="F:transmembrane transporter activity"/>
    <property type="evidence" value="ECO:0007669"/>
    <property type="project" value="InterPro"/>
</dbReference>
<evidence type="ECO:0000256" key="5">
    <source>
        <dbReference type="ARBA" id="ARBA00023136"/>
    </source>
</evidence>
<feature type="transmembrane region" description="Helical" evidence="7">
    <location>
        <begin position="449"/>
        <end position="466"/>
    </location>
</feature>
<accession>A0A1L0B7W7</accession>
<dbReference type="PROSITE" id="PS50850">
    <property type="entry name" value="MFS"/>
    <property type="match status" value="1"/>
</dbReference>
<dbReference type="PANTHER" id="PTHR23502:SF31">
    <property type="entry name" value="POLYAMINE TRANSPORTER 1"/>
    <property type="match status" value="1"/>
</dbReference>
<sequence>MTTDTHSLDLDSGLSSTRQSNTFNQKSEQDSTHGSHDENEPKVFAGQDLEYQGALGDEASEYQSMADDTVSRTMSRRLLGAEELYKEASHLSLPLPTMGGGKPYPPMLPDRDPYAVSFDGPDDLSFPHNWSLTKKIITCFAVGLSAFTVSVGSAIFAEGSEEIMATYHVGSVVATLGTSLYVFGFASGPVIWGPLSELYGRKFVLVPSIFGFICFTMAVGAAQDIQTIMICRFFAGFVGAAPLVVAPASMADIFNAVSRGKAMTNFAMVLFGGPMLAPILGGFIVKNPGLGWRYCSYFSGIIGVLSLIGIVFFMDETHHGLILVRKAELLRRRTNNWGIHAPHETVSLSLKEICEKNITRPLVMLFTEPILFLITLYNAFIYGLLYLFLTAVPMIFIGEYGFTQGVGQLPYISMLIGVFLGGFLSLFLDKKYARTIKENGGKIIPEARLPPMMIGGVIFAIGLFWLGWSGSYPNKVHWIVPTIGAAPVGMGLILIFLPCLNYIIDCYLLFAASALAGNAFLRSAFGAAFPLFARQMFTNMKIKWAATLLGCVSVLLVPVPFLFYKYGKTIRRKSKYAFDLS</sequence>
<protein>
    <submittedName>
        <fullName evidence="9">CIC11C00000003529</fullName>
    </submittedName>
</protein>
<feature type="compositionally biased region" description="Polar residues" evidence="6">
    <location>
        <begin position="13"/>
        <end position="26"/>
    </location>
</feature>
<evidence type="ECO:0000256" key="4">
    <source>
        <dbReference type="ARBA" id="ARBA00022989"/>
    </source>
</evidence>
<dbReference type="PANTHER" id="PTHR23502">
    <property type="entry name" value="MAJOR FACILITATOR SUPERFAMILY"/>
    <property type="match status" value="1"/>
</dbReference>
<evidence type="ECO:0000313" key="10">
    <source>
        <dbReference type="Proteomes" id="UP000182334"/>
    </source>
</evidence>
<feature type="transmembrane region" description="Helical" evidence="7">
    <location>
        <begin position="507"/>
        <end position="532"/>
    </location>
</feature>
<keyword evidence="5 7" id="KW-0472">Membrane</keyword>
<dbReference type="Pfam" id="PF07690">
    <property type="entry name" value="MFS_1"/>
    <property type="match status" value="1"/>
</dbReference>
<feature type="transmembrane region" description="Helical" evidence="7">
    <location>
        <begin position="409"/>
        <end position="428"/>
    </location>
</feature>
<dbReference type="SUPFAM" id="SSF103473">
    <property type="entry name" value="MFS general substrate transporter"/>
    <property type="match status" value="1"/>
</dbReference>
<name>A0A1L0B7W7_9ASCO</name>
<feature type="transmembrane region" description="Helical" evidence="7">
    <location>
        <begin position="291"/>
        <end position="313"/>
    </location>
</feature>
<dbReference type="Proteomes" id="UP000182334">
    <property type="component" value="Chromosome I"/>
</dbReference>
<dbReference type="STRING" id="45354.A0A1L0B7W7"/>
<organism evidence="9 10">
    <name type="scientific">Sungouiella intermedia</name>
    <dbReference type="NCBI Taxonomy" id="45354"/>
    <lineage>
        <taxon>Eukaryota</taxon>
        <taxon>Fungi</taxon>
        <taxon>Dikarya</taxon>
        <taxon>Ascomycota</taxon>
        <taxon>Saccharomycotina</taxon>
        <taxon>Pichiomycetes</taxon>
        <taxon>Metschnikowiaceae</taxon>
        <taxon>Sungouiella</taxon>
    </lineage>
</organism>
<dbReference type="OrthoDB" id="9986881at2759"/>
<dbReference type="GO" id="GO:0005886">
    <property type="term" value="C:plasma membrane"/>
    <property type="evidence" value="ECO:0007669"/>
    <property type="project" value="TreeGrafter"/>
</dbReference>
<feature type="domain" description="Major facilitator superfamily (MFS) profile" evidence="8">
    <location>
        <begin position="138"/>
        <end position="581"/>
    </location>
</feature>
<dbReference type="CDD" id="cd17323">
    <property type="entry name" value="MFS_Tpo1_MDR_like"/>
    <property type="match status" value="1"/>
</dbReference>
<keyword evidence="10" id="KW-1185">Reference proteome</keyword>
<feature type="compositionally biased region" description="Basic and acidic residues" evidence="6">
    <location>
        <begin position="27"/>
        <end position="41"/>
    </location>
</feature>
<feature type="transmembrane region" description="Helical" evidence="7">
    <location>
        <begin position="136"/>
        <end position="157"/>
    </location>
</feature>
<dbReference type="InterPro" id="IPR036259">
    <property type="entry name" value="MFS_trans_sf"/>
</dbReference>
<dbReference type="Gene3D" id="1.20.1250.20">
    <property type="entry name" value="MFS general substrate transporter like domains"/>
    <property type="match status" value="1"/>
</dbReference>
<dbReference type="EMBL" id="LT635756">
    <property type="protein sequence ID" value="SGZ47238.1"/>
    <property type="molecule type" value="Genomic_DNA"/>
</dbReference>
<dbReference type="FunFam" id="1.20.1250.20:FF:000011">
    <property type="entry name" value="MFS multidrug transporter, putative"/>
    <property type="match status" value="1"/>
</dbReference>
<comment type="subcellular location">
    <subcellularLocation>
        <location evidence="1">Membrane</location>
        <topology evidence="1">Multi-pass membrane protein</topology>
    </subcellularLocation>
</comment>
<evidence type="ECO:0000256" key="1">
    <source>
        <dbReference type="ARBA" id="ARBA00004141"/>
    </source>
</evidence>
<keyword evidence="3 7" id="KW-0812">Transmembrane</keyword>
<keyword evidence="2" id="KW-0813">Transport</keyword>
<feature type="transmembrane region" description="Helical" evidence="7">
    <location>
        <begin position="370"/>
        <end position="397"/>
    </location>
</feature>
<evidence type="ECO:0000256" key="2">
    <source>
        <dbReference type="ARBA" id="ARBA00022448"/>
    </source>
</evidence>
<evidence type="ECO:0000313" key="9">
    <source>
        <dbReference type="EMBL" id="SGZ47238.1"/>
    </source>
</evidence>
<feature type="region of interest" description="Disordered" evidence="6">
    <location>
        <begin position="1"/>
        <end position="41"/>
    </location>
</feature>
<feature type="transmembrane region" description="Helical" evidence="7">
    <location>
        <begin position="478"/>
        <end position="500"/>
    </location>
</feature>
<feature type="transmembrane region" description="Helical" evidence="7">
    <location>
        <begin position="169"/>
        <end position="191"/>
    </location>
</feature>
<dbReference type="InterPro" id="IPR020846">
    <property type="entry name" value="MFS_dom"/>
</dbReference>
<feature type="transmembrane region" description="Helical" evidence="7">
    <location>
        <begin position="266"/>
        <end position="285"/>
    </location>
</feature>
<proteinExistence type="predicted"/>
<evidence type="ECO:0000256" key="3">
    <source>
        <dbReference type="ARBA" id="ARBA00022692"/>
    </source>
</evidence>
<keyword evidence="4 7" id="KW-1133">Transmembrane helix</keyword>
<feature type="transmembrane region" description="Helical" evidence="7">
    <location>
        <begin position="544"/>
        <end position="564"/>
    </location>
</feature>
<evidence type="ECO:0000256" key="7">
    <source>
        <dbReference type="SAM" id="Phobius"/>
    </source>
</evidence>